<keyword evidence="5" id="KW-0059">Arsenical resistance</keyword>
<evidence type="ECO:0000256" key="1">
    <source>
        <dbReference type="ARBA" id="ARBA00004651"/>
    </source>
</evidence>
<dbReference type="InterPro" id="IPR000802">
    <property type="entry name" value="Arsenical_pump_ArsB"/>
</dbReference>
<evidence type="ECO:0000256" key="8">
    <source>
        <dbReference type="SAM" id="Phobius"/>
    </source>
</evidence>
<accession>A0ABV9GQ40</accession>
<feature type="transmembrane region" description="Helical" evidence="8">
    <location>
        <begin position="331"/>
        <end position="349"/>
    </location>
</feature>
<feature type="transmembrane region" description="Helical" evidence="8">
    <location>
        <begin position="173"/>
        <end position="197"/>
    </location>
</feature>
<feature type="transmembrane region" description="Helical" evidence="8">
    <location>
        <begin position="97"/>
        <end position="126"/>
    </location>
</feature>
<dbReference type="PANTHER" id="PTHR43302:SF6">
    <property type="entry name" value="ARSENICAL PUMP MEMBRANE PROTEIN-RELATED"/>
    <property type="match status" value="1"/>
</dbReference>
<dbReference type="EMBL" id="JBHSFW010000008">
    <property type="protein sequence ID" value="MFC4619416.1"/>
    <property type="molecule type" value="Genomic_DNA"/>
</dbReference>
<feature type="transmembrane region" description="Helical" evidence="8">
    <location>
        <begin position="376"/>
        <end position="400"/>
    </location>
</feature>
<evidence type="ECO:0000313" key="9">
    <source>
        <dbReference type="EMBL" id="MFC4619416.1"/>
    </source>
</evidence>
<dbReference type="Proteomes" id="UP001596022">
    <property type="component" value="Unassembled WGS sequence"/>
</dbReference>
<feature type="transmembrane region" description="Helical" evidence="8">
    <location>
        <begin position="57"/>
        <end position="77"/>
    </location>
</feature>
<feature type="transmembrane region" description="Helical" evidence="8">
    <location>
        <begin position="294"/>
        <end position="310"/>
    </location>
</feature>
<evidence type="ECO:0000256" key="4">
    <source>
        <dbReference type="ARBA" id="ARBA00022692"/>
    </source>
</evidence>
<evidence type="ECO:0000256" key="6">
    <source>
        <dbReference type="ARBA" id="ARBA00022989"/>
    </source>
</evidence>
<evidence type="ECO:0000256" key="3">
    <source>
        <dbReference type="ARBA" id="ARBA00022475"/>
    </source>
</evidence>
<comment type="similarity">
    <text evidence="2">Belongs to the ArsB family.</text>
</comment>
<name>A0ABV9GQ40_9BACL</name>
<sequence length="449" mass="49838">MVWITIFAFLITLCFVLWRPKGMNEAIPAAIGAMIVIISGSVSLTDLGVITETISGAAITILATIVMAIVLESFGFFHWMAEKLAEKAKGSGIRLFWYINLLCFLMTLFFNNDGSILITTPILVMLLNNMGLKNEQKIPYLLSGALIATASSAPIGVSNIVNLIALKIVHMTLYLHTAMMFVPATLGLLFLSGLLFLRFYKVLPKTVPTKVSGLTHPNYHPLMSNPTHSLERERSRFMRNILLFVFAVRLSLFAASFLAIPVSIMAVFGSLVLLGWRWASLKIPPGDMLKKTPWYIIVFAFSMYVIIYGLNNIGLTDWLISFMHPMVSGSLLHASLSMGVLLSILSNIFNNHPALMIGTLTLTKMHLDPLTLKVSYLANVIGSDMGSLLVPIGLLATLMWMHILKRGKVKITWRQYMKTTILVIPPVVIVTLIILYYWVSWLFGGVLQG</sequence>
<proteinExistence type="inferred from homology"/>
<dbReference type="CDD" id="cd01118">
    <property type="entry name" value="ArsB_permease"/>
    <property type="match status" value="1"/>
</dbReference>
<evidence type="ECO:0000256" key="2">
    <source>
        <dbReference type="ARBA" id="ARBA00006433"/>
    </source>
</evidence>
<feature type="transmembrane region" description="Helical" evidence="8">
    <location>
        <begin position="241"/>
        <end position="274"/>
    </location>
</feature>
<feature type="transmembrane region" description="Helical" evidence="8">
    <location>
        <begin position="26"/>
        <end position="45"/>
    </location>
</feature>
<dbReference type="RefSeq" id="WP_376846512.1">
    <property type="nucleotide sequence ID" value="NZ_JBHSFW010000008.1"/>
</dbReference>
<keyword evidence="3" id="KW-1003">Cell membrane</keyword>
<comment type="caution">
    <text evidence="9">The sequence shown here is derived from an EMBL/GenBank/DDBJ whole genome shotgun (WGS) entry which is preliminary data.</text>
</comment>
<dbReference type="PRINTS" id="PR00758">
    <property type="entry name" value="ARSENICPUMP"/>
</dbReference>
<dbReference type="PANTHER" id="PTHR43302">
    <property type="entry name" value="TRANSPORTER ARSB-RELATED"/>
    <property type="match status" value="1"/>
</dbReference>
<keyword evidence="10" id="KW-1185">Reference proteome</keyword>
<feature type="transmembrane region" description="Helical" evidence="8">
    <location>
        <begin position="421"/>
        <end position="439"/>
    </location>
</feature>
<reference evidence="10" key="1">
    <citation type="journal article" date="2019" name="Int. J. Syst. Evol. Microbiol.">
        <title>The Global Catalogue of Microorganisms (GCM) 10K type strain sequencing project: providing services to taxonomists for standard genome sequencing and annotation.</title>
        <authorList>
            <consortium name="The Broad Institute Genomics Platform"/>
            <consortium name="The Broad Institute Genome Sequencing Center for Infectious Disease"/>
            <person name="Wu L."/>
            <person name="Ma J."/>
        </authorList>
    </citation>
    <scope>NUCLEOTIDE SEQUENCE [LARGE SCALE GENOMIC DNA]</scope>
    <source>
        <strain evidence="10">CGMCC 1.16306</strain>
    </source>
</reference>
<keyword evidence="7 8" id="KW-0472">Membrane</keyword>
<evidence type="ECO:0000313" key="10">
    <source>
        <dbReference type="Proteomes" id="UP001596022"/>
    </source>
</evidence>
<protein>
    <submittedName>
        <fullName evidence="9">Arsenic transporter</fullName>
    </submittedName>
</protein>
<organism evidence="9 10">
    <name type="scientific">Camelliibacillus cellulosilyticus</name>
    <dbReference type="NCBI Taxonomy" id="2174486"/>
    <lineage>
        <taxon>Bacteria</taxon>
        <taxon>Bacillati</taxon>
        <taxon>Bacillota</taxon>
        <taxon>Bacilli</taxon>
        <taxon>Bacillales</taxon>
        <taxon>Sporolactobacillaceae</taxon>
        <taxon>Camelliibacillus</taxon>
    </lineage>
</organism>
<evidence type="ECO:0000256" key="7">
    <source>
        <dbReference type="ARBA" id="ARBA00023136"/>
    </source>
</evidence>
<comment type="subcellular location">
    <subcellularLocation>
        <location evidence="1">Cell membrane</location>
        <topology evidence="1">Multi-pass membrane protein</topology>
    </subcellularLocation>
</comment>
<feature type="transmembrane region" description="Helical" evidence="8">
    <location>
        <begin position="138"/>
        <end position="161"/>
    </location>
</feature>
<keyword evidence="6 8" id="KW-1133">Transmembrane helix</keyword>
<evidence type="ECO:0000256" key="5">
    <source>
        <dbReference type="ARBA" id="ARBA00022849"/>
    </source>
</evidence>
<dbReference type="Pfam" id="PF02040">
    <property type="entry name" value="ArsB"/>
    <property type="match status" value="1"/>
</dbReference>
<gene>
    <name evidence="9" type="ORF">ACFO4N_11895</name>
</gene>
<keyword evidence="4 8" id="KW-0812">Transmembrane</keyword>